<dbReference type="PRINTS" id="PR00032">
    <property type="entry name" value="HTHARAC"/>
</dbReference>
<keyword evidence="2" id="KW-0238">DNA-binding</keyword>
<dbReference type="Pfam" id="PF12833">
    <property type="entry name" value="HTH_18"/>
    <property type="match status" value="1"/>
</dbReference>
<dbReference type="AlphaFoldDB" id="I3TMN0"/>
<evidence type="ECO:0000259" key="4">
    <source>
        <dbReference type="SMART" id="SM00342"/>
    </source>
</evidence>
<dbReference type="PANTHER" id="PTHR46796:SF14">
    <property type="entry name" value="TRANSCRIPTIONAL REGULATORY PROTEIN"/>
    <property type="match status" value="1"/>
</dbReference>
<reference evidence="5 6" key="1">
    <citation type="journal article" date="2012" name="J. Am. Chem. Soc.">
        <title>Bacterial biosynthesis and maturation of the didemnin anti-cancer agents.</title>
        <authorList>
            <person name="Xu Y."/>
            <person name="Kersten R.D."/>
            <person name="Nam S.J."/>
            <person name="Lu L."/>
            <person name="Al-Suwailem A.M."/>
            <person name="Zheng H."/>
            <person name="Fenical W."/>
            <person name="Dorrestein P.C."/>
            <person name="Moore B.S."/>
            <person name="Qian P.Y."/>
        </authorList>
    </citation>
    <scope>NUCLEOTIDE SEQUENCE [LARGE SCALE GENOMIC DNA]</scope>
    <source>
        <strain evidence="5 6">KA081020-065</strain>
    </source>
</reference>
<dbReference type="PANTHER" id="PTHR46796">
    <property type="entry name" value="HTH-TYPE TRANSCRIPTIONAL ACTIVATOR RHAS-RELATED"/>
    <property type="match status" value="1"/>
</dbReference>
<dbReference type="KEGG" id="tmo:TMO_2180"/>
<dbReference type="HOGENOM" id="CLU_000445_88_4_5"/>
<dbReference type="InterPro" id="IPR009057">
    <property type="entry name" value="Homeodomain-like_sf"/>
</dbReference>
<dbReference type="GO" id="GO:0043565">
    <property type="term" value="F:sequence-specific DNA binding"/>
    <property type="evidence" value="ECO:0007669"/>
    <property type="project" value="InterPro"/>
</dbReference>
<dbReference type="EMBL" id="CP003236">
    <property type="protein sequence ID" value="AFK54018.1"/>
    <property type="molecule type" value="Genomic_DNA"/>
</dbReference>
<dbReference type="InterPro" id="IPR020449">
    <property type="entry name" value="Tscrpt_reg_AraC-type_HTH"/>
</dbReference>
<gene>
    <name evidence="5" type="primary">rhaS</name>
    <name evidence="5" type="ordered locus">TMO_2180</name>
</gene>
<dbReference type="InterPro" id="IPR018062">
    <property type="entry name" value="HTH_AraC-typ_CS"/>
</dbReference>
<evidence type="ECO:0000256" key="2">
    <source>
        <dbReference type="ARBA" id="ARBA00023125"/>
    </source>
</evidence>
<feature type="domain" description="HTH araC/xylS-type" evidence="4">
    <location>
        <begin position="159"/>
        <end position="242"/>
    </location>
</feature>
<name>I3TMN0_TISMK</name>
<keyword evidence="6" id="KW-1185">Reference proteome</keyword>
<keyword evidence="3" id="KW-0804">Transcription</keyword>
<dbReference type="InterPro" id="IPR050204">
    <property type="entry name" value="AraC_XylS_family_regulators"/>
</dbReference>
<dbReference type="PROSITE" id="PS00041">
    <property type="entry name" value="HTH_ARAC_FAMILY_1"/>
    <property type="match status" value="1"/>
</dbReference>
<dbReference type="SUPFAM" id="SSF46689">
    <property type="entry name" value="Homeodomain-like"/>
    <property type="match status" value="2"/>
</dbReference>
<sequence>MPELVVTRLTTAPVRASMDLGAGRFSGTQLQGQFIVVAPAVATTILMDGRHGLTAIAIPYRSLLALAGTESGLPQDGDFGPLHTRYNQDCEVARLIGRLWTEAKSEFSHAALYADGALLQLAGALLRLRDRASRNASTVLAPWQAKRATAFLADNLASDVGLCELAATVGLSPYHFARAFKATVGEPPHRYLMTLRVERAKQMLAGTDEPVTTIAHACGFASSQHFAAVFRRLAGVTPTEYRRQARL</sequence>
<organism evidence="5 6">
    <name type="scientific">Tistrella mobilis (strain KA081020-065)</name>
    <dbReference type="NCBI Taxonomy" id="1110502"/>
    <lineage>
        <taxon>Bacteria</taxon>
        <taxon>Pseudomonadati</taxon>
        <taxon>Pseudomonadota</taxon>
        <taxon>Alphaproteobacteria</taxon>
        <taxon>Geminicoccales</taxon>
        <taxon>Geminicoccaceae</taxon>
        <taxon>Tistrella</taxon>
    </lineage>
</organism>
<evidence type="ECO:0000313" key="6">
    <source>
        <dbReference type="Proteomes" id="UP000005258"/>
    </source>
</evidence>
<dbReference type="SMART" id="SM00342">
    <property type="entry name" value="HTH_ARAC"/>
    <property type="match status" value="1"/>
</dbReference>
<dbReference type="Proteomes" id="UP000005258">
    <property type="component" value="Chromosome"/>
</dbReference>
<accession>I3TMN0</accession>
<proteinExistence type="predicted"/>
<evidence type="ECO:0000313" key="5">
    <source>
        <dbReference type="EMBL" id="AFK54018.1"/>
    </source>
</evidence>
<dbReference type="InterPro" id="IPR018060">
    <property type="entry name" value="HTH_AraC"/>
</dbReference>
<keyword evidence="1" id="KW-0805">Transcription regulation</keyword>
<dbReference type="eggNOG" id="COG2207">
    <property type="taxonomic scope" value="Bacteria"/>
</dbReference>
<evidence type="ECO:0000256" key="1">
    <source>
        <dbReference type="ARBA" id="ARBA00023015"/>
    </source>
</evidence>
<dbReference type="Gene3D" id="1.10.10.60">
    <property type="entry name" value="Homeodomain-like"/>
    <property type="match status" value="2"/>
</dbReference>
<evidence type="ECO:0000256" key="3">
    <source>
        <dbReference type="ARBA" id="ARBA00023163"/>
    </source>
</evidence>
<dbReference type="GO" id="GO:0003700">
    <property type="term" value="F:DNA-binding transcription factor activity"/>
    <property type="evidence" value="ECO:0007669"/>
    <property type="project" value="InterPro"/>
</dbReference>
<protein>
    <submittedName>
        <fullName evidence="5">Transcriptional regulator, AraC family</fullName>
    </submittedName>
</protein>
<dbReference type="STRING" id="1110502.TMO_2180"/>